<keyword evidence="2" id="KW-1185">Reference proteome</keyword>
<accession>A0AAV7MQT0</accession>
<evidence type="ECO:0000313" key="1">
    <source>
        <dbReference type="EMBL" id="KAJ1105429.1"/>
    </source>
</evidence>
<reference evidence="1" key="1">
    <citation type="journal article" date="2022" name="bioRxiv">
        <title>Sequencing and chromosome-scale assembly of the giantPleurodeles waltlgenome.</title>
        <authorList>
            <person name="Brown T."/>
            <person name="Elewa A."/>
            <person name="Iarovenko S."/>
            <person name="Subramanian E."/>
            <person name="Araus A.J."/>
            <person name="Petzold A."/>
            <person name="Susuki M."/>
            <person name="Suzuki K.-i.T."/>
            <person name="Hayashi T."/>
            <person name="Toyoda A."/>
            <person name="Oliveira C."/>
            <person name="Osipova E."/>
            <person name="Leigh N.D."/>
            <person name="Simon A."/>
            <person name="Yun M.H."/>
        </authorList>
    </citation>
    <scope>NUCLEOTIDE SEQUENCE</scope>
    <source>
        <strain evidence="1">20211129_DDA</strain>
        <tissue evidence="1">Liver</tissue>
    </source>
</reference>
<dbReference type="InterPro" id="IPR036691">
    <property type="entry name" value="Endo/exonu/phosph_ase_sf"/>
</dbReference>
<name>A0AAV7MQT0_PLEWA</name>
<sequence length="294" mass="32454">MGKSDKTQASCSLTGVKQVVPPVMMQDLARQGGRGCRQYDLAAKAGSWGDFNYTLDPLLDRSGGGDHRPAAAAGAVTKVASDLGLVDIWRDRHPDRGGYAHYSSAHNLHTCIDLWLVARSLLGGVHPVVPWPRTYSYHSPVPLTVTVGIRVSPFFSWRYPPYSLLDSVFPKELATVIKDFFQINKSLVASVGTVWETLKVCIRGVTISKHAGVLRSIRGRLCMLEWELAQFEQEQVLNADDQTSGHMRDKLTEFQDTALTEDQHLGKYATAWVYGHGERPGSALANVIHPNKES</sequence>
<protein>
    <submittedName>
        <fullName evidence="1">Uncharacterized protein</fullName>
    </submittedName>
</protein>
<evidence type="ECO:0000313" key="2">
    <source>
        <dbReference type="Proteomes" id="UP001066276"/>
    </source>
</evidence>
<gene>
    <name evidence="1" type="ORF">NDU88_002835</name>
</gene>
<dbReference type="SUPFAM" id="SSF56219">
    <property type="entry name" value="DNase I-like"/>
    <property type="match status" value="1"/>
</dbReference>
<proteinExistence type="predicted"/>
<dbReference type="EMBL" id="JANPWB010000013">
    <property type="protein sequence ID" value="KAJ1105429.1"/>
    <property type="molecule type" value="Genomic_DNA"/>
</dbReference>
<organism evidence="1 2">
    <name type="scientific">Pleurodeles waltl</name>
    <name type="common">Iberian ribbed newt</name>
    <dbReference type="NCBI Taxonomy" id="8319"/>
    <lineage>
        <taxon>Eukaryota</taxon>
        <taxon>Metazoa</taxon>
        <taxon>Chordata</taxon>
        <taxon>Craniata</taxon>
        <taxon>Vertebrata</taxon>
        <taxon>Euteleostomi</taxon>
        <taxon>Amphibia</taxon>
        <taxon>Batrachia</taxon>
        <taxon>Caudata</taxon>
        <taxon>Salamandroidea</taxon>
        <taxon>Salamandridae</taxon>
        <taxon>Pleurodelinae</taxon>
        <taxon>Pleurodeles</taxon>
    </lineage>
</organism>
<dbReference type="Gene3D" id="3.60.10.10">
    <property type="entry name" value="Endonuclease/exonuclease/phosphatase"/>
    <property type="match status" value="1"/>
</dbReference>
<dbReference type="AlphaFoldDB" id="A0AAV7MQT0"/>
<comment type="caution">
    <text evidence="1">The sequence shown here is derived from an EMBL/GenBank/DDBJ whole genome shotgun (WGS) entry which is preliminary data.</text>
</comment>
<dbReference type="Proteomes" id="UP001066276">
    <property type="component" value="Chromosome 9"/>
</dbReference>